<feature type="transmembrane region" description="Helical" evidence="5">
    <location>
        <begin position="342"/>
        <end position="363"/>
    </location>
</feature>
<keyword evidence="6" id="KW-0732">Signal</keyword>
<keyword evidence="4 5" id="KW-0472">Membrane</keyword>
<dbReference type="AlphaFoldDB" id="A0A834MEK0"/>
<evidence type="ECO:0000256" key="6">
    <source>
        <dbReference type="SAM" id="SignalP"/>
    </source>
</evidence>
<dbReference type="PANTHER" id="PTHR47154:SF2">
    <property type="entry name" value="G-PROTEIN COUPLED RECEPTOR MTH-RELATED"/>
    <property type="match status" value="1"/>
</dbReference>
<evidence type="ECO:0000256" key="2">
    <source>
        <dbReference type="ARBA" id="ARBA00022692"/>
    </source>
</evidence>
<comment type="caution">
    <text evidence="8">The sequence shown here is derived from an EMBL/GenBank/DDBJ whole genome shotgun (WGS) entry which is preliminary data.</text>
</comment>
<keyword evidence="2 5" id="KW-0812">Transmembrane</keyword>
<dbReference type="PANTHER" id="PTHR47154">
    <property type="entry name" value="G-PROTEIN COUPLED RECEPTOR MTH-RELATED"/>
    <property type="match status" value="1"/>
</dbReference>
<protein>
    <recommendedName>
        <fullName evidence="7">G-protein coupled receptors family 2 profile 2 domain-containing protein</fullName>
    </recommendedName>
</protein>
<evidence type="ECO:0000313" key="8">
    <source>
        <dbReference type="EMBL" id="KAF7275369.1"/>
    </source>
</evidence>
<dbReference type="GO" id="GO:0007166">
    <property type="term" value="P:cell surface receptor signaling pathway"/>
    <property type="evidence" value="ECO:0007669"/>
    <property type="project" value="InterPro"/>
</dbReference>
<dbReference type="Gene3D" id="1.20.1070.10">
    <property type="entry name" value="Rhodopsin 7-helix transmembrane proteins"/>
    <property type="match status" value="1"/>
</dbReference>
<gene>
    <name evidence="8" type="ORF">GWI33_011820</name>
</gene>
<dbReference type="Proteomes" id="UP000625711">
    <property type="component" value="Unassembled WGS sequence"/>
</dbReference>
<evidence type="ECO:0000256" key="1">
    <source>
        <dbReference type="ARBA" id="ARBA00004141"/>
    </source>
</evidence>
<organism evidence="8 9">
    <name type="scientific">Rhynchophorus ferrugineus</name>
    <name type="common">Red palm weevil</name>
    <name type="synonym">Curculio ferrugineus</name>
    <dbReference type="NCBI Taxonomy" id="354439"/>
    <lineage>
        <taxon>Eukaryota</taxon>
        <taxon>Metazoa</taxon>
        <taxon>Ecdysozoa</taxon>
        <taxon>Arthropoda</taxon>
        <taxon>Hexapoda</taxon>
        <taxon>Insecta</taxon>
        <taxon>Pterygota</taxon>
        <taxon>Neoptera</taxon>
        <taxon>Endopterygota</taxon>
        <taxon>Coleoptera</taxon>
        <taxon>Polyphaga</taxon>
        <taxon>Cucujiformia</taxon>
        <taxon>Curculionidae</taxon>
        <taxon>Dryophthorinae</taxon>
        <taxon>Rhynchophorus</taxon>
    </lineage>
</organism>
<proteinExistence type="predicted"/>
<dbReference type="PROSITE" id="PS50261">
    <property type="entry name" value="G_PROTEIN_RECEP_F2_4"/>
    <property type="match status" value="1"/>
</dbReference>
<feature type="transmembrane region" description="Helical" evidence="5">
    <location>
        <begin position="375"/>
        <end position="397"/>
    </location>
</feature>
<sequence length="521" mass="60403">MLIVVFYLLICYQTCDAIEWRKCCDDQQEAHTVNDTLVCQAQAVTRYQVHTDAVNFLYHGDDGQCVDTSSEGFFSYEVIGGKLVSKKQSDTTFYKCCPLKYVYDADRRSCIKADNFSEAFLGRNLVQIGLPQCKIISDTSVKNFTEAQDSVSGLEPGSFCLDRQHSGNFIIRKCERDMSICKEKRCFKKCCPDGQSFFGGGICKDTYVHGFTISDQHYSGYIEDPKDDYELIYGTKCPGVSLMPRNTIQYSITKTGNFRYYKNYTESFIEEDVLSFTNYCIEHATKGKLVGYFLFMCYKTPEISAKFTYTFWVKILSCVFLVFTVLIYVFLGETKSTFGKILISYCTTVFFLLATLIVSNIRFTYVGVECKLRAYITIFCHFSTFAWVNIMSLDIWWTFSTQKRVIGSDQRRKDLKKYLLYCLYGWGLPLVYLLLIILVERLEILPNTIHPYIGIHYCIIENRNYGRLLFSHVPQLIFQISNTILFIKTIIYCIRVKNEINKMNHSSNRNEKRKLSADKER</sequence>
<dbReference type="InterPro" id="IPR051384">
    <property type="entry name" value="Mth_GPCR"/>
</dbReference>
<comment type="subcellular location">
    <subcellularLocation>
        <location evidence="1">Membrane</location>
        <topology evidence="1">Multi-pass membrane protein</topology>
    </subcellularLocation>
</comment>
<keyword evidence="3 5" id="KW-1133">Transmembrane helix</keyword>
<dbReference type="GO" id="GO:0005886">
    <property type="term" value="C:plasma membrane"/>
    <property type="evidence" value="ECO:0007669"/>
    <property type="project" value="TreeGrafter"/>
</dbReference>
<dbReference type="Pfam" id="PF00002">
    <property type="entry name" value="7tm_2"/>
    <property type="match status" value="1"/>
</dbReference>
<feature type="transmembrane region" description="Helical" evidence="5">
    <location>
        <begin position="476"/>
        <end position="494"/>
    </location>
</feature>
<reference evidence="8" key="1">
    <citation type="submission" date="2020-08" db="EMBL/GenBank/DDBJ databases">
        <title>Genome sequencing and assembly of the red palm weevil Rhynchophorus ferrugineus.</title>
        <authorList>
            <person name="Dias G.B."/>
            <person name="Bergman C.M."/>
            <person name="Manee M."/>
        </authorList>
    </citation>
    <scope>NUCLEOTIDE SEQUENCE</scope>
    <source>
        <strain evidence="8">AA-2017</strain>
        <tissue evidence="8">Whole larva</tissue>
    </source>
</reference>
<dbReference type="InterPro" id="IPR000832">
    <property type="entry name" value="GPCR_2_secretin-like"/>
</dbReference>
<dbReference type="GO" id="GO:0008528">
    <property type="term" value="F:G protein-coupled peptide receptor activity"/>
    <property type="evidence" value="ECO:0007669"/>
    <property type="project" value="TreeGrafter"/>
</dbReference>
<dbReference type="OrthoDB" id="6134459at2759"/>
<feature type="transmembrane region" description="Helical" evidence="5">
    <location>
        <begin position="309"/>
        <end position="330"/>
    </location>
</feature>
<dbReference type="EMBL" id="JAACXV010010654">
    <property type="protein sequence ID" value="KAF7275369.1"/>
    <property type="molecule type" value="Genomic_DNA"/>
</dbReference>
<name>A0A834MEK0_RHYFE</name>
<accession>A0A834MEK0</accession>
<evidence type="ECO:0000313" key="9">
    <source>
        <dbReference type="Proteomes" id="UP000625711"/>
    </source>
</evidence>
<feature type="chain" id="PRO_5032803276" description="G-protein coupled receptors family 2 profile 2 domain-containing protein" evidence="6">
    <location>
        <begin position="18"/>
        <end position="521"/>
    </location>
</feature>
<evidence type="ECO:0000256" key="5">
    <source>
        <dbReference type="SAM" id="Phobius"/>
    </source>
</evidence>
<feature type="signal peptide" evidence="6">
    <location>
        <begin position="1"/>
        <end position="17"/>
    </location>
</feature>
<evidence type="ECO:0000256" key="4">
    <source>
        <dbReference type="ARBA" id="ARBA00023136"/>
    </source>
</evidence>
<feature type="transmembrane region" description="Helical" evidence="5">
    <location>
        <begin position="418"/>
        <end position="439"/>
    </location>
</feature>
<keyword evidence="9" id="KW-1185">Reference proteome</keyword>
<evidence type="ECO:0000256" key="3">
    <source>
        <dbReference type="ARBA" id="ARBA00022989"/>
    </source>
</evidence>
<evidence type="ECO:0000259" key="7">
    <source>
        <dbReference type="PROSITE" id="PS50261"/>
    </source>
</evidence>
<feature type="domain" description="G-protein coupled receptors family 2 profile 2" evidence="7">
    <location>
        <begin position="306"/>
        <end position="521"/>
    </location>
</feature>
<dbReference type="InterPro" id="IPR017981">
    <property type="entry name" value="GPCR_2-like_7TM"/>
</dbReference>